<evidence type="ECO:0000256" key="3">
    <source>
        <dbReference type="ARBA" id="ARBA00022741"/>
    </source>
</evidence>
<evidence type="ECO:0000256" key="6">
    <source>
        <dbReference type="ARBA" id="ARBA00023136"/>
    </source>
</evidence>
<dbReference type="InterPro" id="IPR027417">
    <property type="entry name" value="P-loop_NTPase"/>
</dbReference>
<feature type="transmembrane region" description="Helical" evidence="7">
    <location>
        <begin position="149"/>
        <end position="174"/>
    </location>
</feature>
<dbReference type="InterPro" id="IPR003593">
    <property type="entry name" value="AAA+_ATPase"/>
</dbReference>
<feature type="transmembrane region" description="Helical" evidence="7">
    <location>
        <begin position="26"/>
        <end position="46"/>
    </location>
</feature>
<keyword evidence="4 10" id="KW-0067">ATP-binding</keyword>
<dbReference type="Pfam" id="PF00005">
    <property type="entry name" value="ABC_tran"/>
    <property type="match status" value="1"/>
</dbReference>
<keyword evidence="2 7" id="KW-0812">Transmembrane</keyword>
<dbReference type="PANTHER" id="PTHR43394">
    <property type="entry name" value="ATP-DEPENDENT PERMEASE MDL1, MITOCHONDRIAL"/>
    <property type="match status" value="1"/>
</dbReference>
<comment type="caution">
    <text evidence="10">The sequence shown here is derived from an EMBL/GenBank/DDBJ whole genome shotgun (WGS) entry which is preliminary data.</text>
</comment>
<dbReference type="Proteomes" id="UP001500212">
    <property type="component" value="Unassembled WGS sequence"/>
</dbReference>
<evidence type="ECO:0000256" key="5">
    <source>
        <dbReference type="ARBA" id="ARBA00022989"/>
    </source>
</evidence>
<evidence type="ECO:0000259" key="8">
    <source>
        <dbReference type="PROSITE" id="PS50893"/>
    </source>
</evidence>
<dbReference type="PROSITE" id="PS50893">
    <property type="entry name" value="ABC_TRANSPORTER_2"/>
    <property type="match status" value="1"/>
</dbReference>
<dbReference type="PROSITE" id="PS50929">
    <property type="entry name" value="ABC_TM1F"/>
    <property type="match status" value="1"/>
</dbReference>
<accession>A0ABP8TAX5</accession>
<dbReference type="SUPFAM" id="SSF90123">
    <property type="entry name" value="ABC transporter transmembrane region"/>
    <property type="match status" value="1"/>
</dbReference>
<dbReference type="SMART" id="SM00382">
    <property type="entry name" value="AAA"/>
    <property type="match status" value="1"/>
</dbReference>
<feature type="transmembrane region" description="Helical" evidence="7">
    <location>
        <begin position="58"/>
        <end position="80"/>
    </location>
</feature>
<gene>
    <name evidence="10" type="ORF">GCM10023195_09540</name>
</gene>
<keyword evidence="6 7" id="KW-0472">Membrane</keyword>
<reference evidence="11" key="1">
    <citation type="journal article" date="2019" name="Int. J. Syst. Evol. Microbiol.">
        <title>The Global Catalogue of Microorganisms (GCM) 10K type strain sequencing project: providing services to taxonomists for standard genome sequencing and annotation.</title>
        <authorList>
            <consortium name="The Broad Institute Genomics Platform"/>
            <consortium name="The Broad Institute Genome Sequencing Center for Infectious Disease"/>
            <person name="Wu L."/>
            <person name="Ma J."/>
        </authorList>
    </citation>
    <scope>NUCLEOTIDE SEQUENCE [LARGE SCALE GENOMIC DNA]</scope>
    <source>
        <strain evidence="11">JCM 17938</strain>
    </source>
</reference>
<evidence type="ECO:0000313" key="11">
    <source>
        <dbReference type="Proteomes" id="UP001500212"/>
    </source>
</evidence>
<feature type="domain" description="ABC transporter" evidence="8">
    <location>
        <begin position="340"/>
        <end position="586"/>
    </location>
</feature>
<dbReference type="InterPro" id="IPR003439">
    <property type="entry name" value="ABC_transporter-like_ATP-bd"/>
</dbReference>
<protein>
    <submittedName>
        <fullName evidence="10">ABC transporter ATP-binding protein</fullName>
    </submittedName>
</protein>
<dbReference type="PANTHER" id="PTHR43394:SF1">
    <property type="entry name" value="ATP-BINDING CASSETTE SUB-FAMILY B MEMBER 10, MITOCHONDRIAL"/>
    <property type="match status" value="1"/>
</dbReference>
<dbReference type="InterPro" id="IPR011527">
    <property type="entry name" value="ABC1_TM_dom"/>
</dbReference>
<keyword evidence="11" id="KW-1185">Reference proteome</keyword>
<evidence type="ECO:0000256" key="4">
    <source>
        <dbReference type="ARBA" id="ARBA00022840"/>
    </source>
</evidence>
<dbReference type="CDD" id="cd03228">
    <property type="entry name" value="ABCC_MRP_Like"/>
    <property type="match status" value="1"/>
</dbReference>
<dbReference type="PROSITE" id="PS00211">
    <property type="entry name" value="ABC_TRANSPORTER_1"/>
    <property type="match status" value="1"/>
</dbReference>
<sequence length="594" mass="63380">MKGTSALTTLIGTAWRAAPMTLLWAFAAATAGAVASATFPLGFHYMVDGALAHRSDEITFGVAVVAILFTVATTLTTLSVTGNWTLTDRLNLFVSERVALLLSTAPRLEHFERKELLSEVDQLRDDRRSLAAAPRQLLRAWQVAIRGGVIMLLLATVYPPVMLVPLFGLIPALADRRAGRVQARAGDELAPVRRLIGDLFTLATTAETAKELRTYGVTDALAARHAALTEDARRRDVRGAIRGAAWEALGWTGYAVAFVGVIIVLVLRAAHGHTSPGQVVMAVSLMRRAQRQIAGASDTAGSLATAVRTARRLVWLEDYVEKETRMPAAAPVPDRLRTGLRLEGVGFRYAGAAEDVLQDLTVDLPAGATVAIVGENGAGKTTLVKLLTGMYRPTAGRILVDGADLAGISPDRWRTRTTAVFQDFVRPNLIAREAVGIGDLPRIEDEAAVGAALATAGAEDLPARLPQGLATPLGRWFTGGKELSGGQWQRIALARGLMRTDPLLTVLDEPTASLDPAAEAELFTRFAELSRSGRRAGGVTLLISHRFSTARTADLIIVLAGGRITEVGDHETLLARGGGYAELFTLQAKAYETG</sequence>
<dbReference type="InterPro" id="IPR036640">
    <property type="entry name" value="ABC1_TM_sf"/>
</dbReference>
<feature type="domain" description="ABC transmembrane type-1" evidence="9">
    <location>
        <begin position="163"/>
        <end position="305"/>
    </location>
</feature>
<name>A0ABP8TAX5_9ACTN</name>
<evidence type="ECO:0000256" key="2">
    <source>
        <dbReference type="ARBA" id="ARBA00022692"/>
    </source>
</evidence>
<dbReference type="InterPro" id="IPR017871">
    <property type="entry name" value="ABC_transporter-like_CS"/>
</dbReference>
<comment type="subcellular location">
    <subcellularLocation>
        <location evidence="1">Cell membrane</location>
        <topology evidence="1">Multi-pass membrane protein</topology>
    </subcellularLocation>
</comment>
<keyword evidence="3" id="KW-0547">Nucleotide-binding</keyword>
<evidence type="ECO:0000313" key="10">
    <source>
        <dbReference type="EMBL" id="GAA4602976.1"/>
    </source>
</evidence>
<dbReference type="InterPro" id="IPR039421">
    <property type="entry name" value="Type_1_exporter"/>
</dbReference>
<organism evidence="10 11">
    <name type="scientific">Actinoallomurus liliacearum</name>
    <dbReference type="NCBI Taxonomy" id="1080073"/>
    <lineage>
        <taxon>Bacteria</taxon>
        <taxon>Bacillati</taxon>
        <taxon>Actinomycetota</taxon>
        <taxon>Actinomycetes</taxon>
        <taxon>Streptosporangiales</taxon>
        <taxon>Thermomonosporaceae</taxon>
        <taxon>Actinoallomurus</taxon>
    </lineage>
</organism>
<keyword evidence="5 7" id="KW-1133">Transmembrane helix</keyword>
<dbReference type="EMBL" id="BAABHJ010000002">
    <property type="protein sequence ID" value="GAA4602976.1"/>
    <property type="molecule type" value="Genomic_DNA"/>
</dbReference>
<dbReference type="RefSeq" id="WP_345348802.1">
    <property type="nucleotide sequence ID" value="NZ_BAABHJ010000002.1"/>
</dbReference>
<dbReference type="GO" id="GO:0005524">
    <property type="term" value="F:ATP binding"/>
    <property type="evidence" value="ECO:0007669"/>
    <property type="project" value="UniProtKB-KW"/>
</dbReference>
<evidence type="ECO:0000259" key="9">
    <source>
        <dbReference type="PROSITE" id="PS50929"/>
    </source>
</evidence>
<dbReference type="Gene3D" id="1.20.1560.10">
    <property type="entry name" value="ABC transporter type 1, transmembrane domain"/>
    <property type="match status" value="1"/>
</dbReference>
<evidence type="ECO:0000256" key="1">
    <source>
        <dbReference type="ARBA" id="ARBA00004651"/>
    </source>
</evidence>
<proteinExistence type="predicted"/>
<evidence type="ECO:0000256" key="7">
    <source>
        <dbReference type="SAM" id="Phobius"/>
    </source>
</evidence>
<dbReference type="SUPFAM" id="SSF52540">
    <property type="entry name" value="P-loop containing nucleoside triphosphate hydrolases"/>
    <property type="match status" value="1"/>
</dbReference>
<dbReference type="Gene3D" id="3.40.50.300">
    <property type="entry name" value="P-loop containing nucleotide triphosphate hydrolases"/>
    <property type="match status" value="1"/>
</dbReference>